<feature type="region of interest" description="Disordered" evidence="6">
    <location>
        <begin position="1360"/>
        <end position="1389"/>
    </location>
</feature>
<gene>
    <name evidence="9" type="ORF">JOF53_004439</name>
</gene>
<feature type="region of interest" description="Disordered" evidence="6">
    <location>
        <begin position="744"/>
        <end position="787"/>
    </location>
</feature>
<keyword evidence="7" id="KW-0812">Transmembrane</keyword>
<feature type="region of interest" description="Disordered" evidence="6">
    <location>
        <begin position="1603"/>
        <end position="1624"/>
    </location>
</feature>
<keyword evidence="4" id="KW-0732">Signal</keyword>
<evidence type="ECO:0000256" key="5">
    <source>
        <dbReference type="ARBA" id="ARBA00023088"/>
    </source>
</evidence>
<evidence type="ECO:0000259" key="8">
    <source>
        <dbReference type="PROSITE" id="PS50847"/>
    </source>
</evidence>
<feature type="region of interest" description="Disordered" evidence="6">
    <location>
        <begin position="1120"/>
        <end position="1142"/>
    </location>
</feature>
<keyword evidence="5" id="KW-0572">Peptidoglycan-anchor</keyword>
<dbReference type="SUPFAM" id="SSF117074">
    <property type="entry name" value="Hypothetical protein PA1324"/>
    <property type="match status" value="11"/>
</dbReference>
<comment type="subcellular location">
    <subcellularLocation>
        <location evidence="1">Secreted</location>
    </subcellularLocation>
</comment>
<comment type="caution">
    <text evidence="9">The sequence shown here is derived from an EMBL/GenBank/DDBJ whole genome shotgun (WGS) entry which is preliminary data.</text>
</comment>
<keyword evidence="3" id="KW-0964">Secreted</keyword>
<dbReference type="SUPFAM" id="SSF63825">
    <property type="entry name" value="YWTD domain"/>
    <property type="match status" value="1"/>
</dbReference>
<proteinExistence type="predicted"/>
<dbReference type="Gene3D" id="2.60.40.10">
    <property type="entry name" value="Immunoglobulins"/>
    <property type="match status" value="11"/>
</dbReference>
<name>A0ABS5AG67_9PSEU</name>
<sequence>MTVTDPSGGSASATTGADGTVTVALGNVTGGKYRVEATIPESMPYLKPAPAGGGLSSLTEFVDVSGGKNVDVTMGLWNPADYCQSSPTLATACQRDLVTFTNDPGHRSVVTYPWTSRGKTAPTERSDQGKTGTVFGLAYQASKKRIFAGAFAKRLTQYGPAGAGGIYAVAADGSSTTTFATVPNAGSTAHKLTENADGAFYGVPGKQSLGDLDLSEDGTELYVVNLNDKKLYVYDATGATASAPKGSYTIPDPGCPAAGDWRPGALGVRDGVVYVGGVCTGQSTKEISDIRASVRTFKAGTFGPVVLNKQLNFPRGDVDMKTTTWFPWIDKFFIEPYNDPDDPDNMYMADSTAWLSDIEIEKNGDLVLGFRDRSGDQGGARIPSADGSFPDKVFTYSLSGDLNRACKQADGSFVWEGSGNCKNNRPSEPIGGGEPDSVKEYYPGEYYAYPDGRVQHLETSLGSSALVLGESRMPVNVMDPIELFTSGTGWFDRNNGQMQNPQHSNSYEISTLETEGFGKANGLGDLEALCDLAPVQIGNRVWFDGDGDGVQDGDEKPVPGVKVTLMACGSTAALATKTTDAKGQYYFGAADGAKADSCYTLKFDYTGADTSGLPGAPPAATLRWTGKEAGSSRTADSNVDPATGQATVNVGANGSDDHTIDAGLVGSPPNKLGDLVWVDTNKNGVQDANEPGVPGVKVTAKTAAGATAGTATTDANGKYLITPLADGAYTVCFDLSGAPAQYQGYLPTRPNAGGDDAKDSDPDPATGCTASTTLGPDKREDLTLDAGIRPGNRLGDYVWIDTNKDGVQDAGETPVQGVPVTLKDGSGATVGTTTTGPDGKYLFAPLKDGTYQVCFDLKSLPANVGDYVPTKANASSDDAKDSDADPATGCTAPTTLNIDKPEDLTLDAGLVPPVNQLGDYVWIDTNKNGQQDAPEPGVEGVKVTLLKGDGTQAGTTTTDKGGKYLFTDLPDGSYQVCFDLKNLPAAVGDYALTSNNTGADETDSDADPVTGCTPVVQLGQGKRQNLTLDAGLVSPPNKLGDYVWIDANKNGLQDTDEKPVPGVTVVVKDATGATVGTTTTGADGKYLFDQLPDGKFSVCFSLGNLPQAVADYVPTKQYAGDDTKDSDADPATGCTEPVDLGPGKRQNLTLDLGLQQPVNRLGDYVWVDANKNGQQDAAEKPVPGVKAVLQTADGTVVGSTTTNEQGKYLFEDLPDGSYKVCFDTKNLPSTVGDYTLTSVNTGSDETDSDADPTTGCTPVVALGPGKRQNLSLDAGLVSPPNKLGDYVWVDANKNGVQDTDEKPVPGVTVVVKDATGTTVGSTTTNESGKYLFDQLPDGSFTVCFDLAKLPATVGDYQVTKQNGGASDKDSDADPATGCTKPVELGPGKREDLTVDAGLVAPVNQLGDYVWVDTNKNGQQDTNEQPVPGVKAVLQTADGTKVAETTTDEQGKYLFTDLPDGSYQVCFDTKNLPSTVGDFTLTTPKTGAATTDSDADPTTGCTPVVALGPGKRQDLSLDAGLVQPVNRLGDYVWVDTNRDGVQDPDEKPVPGVTVKATTKSGETVTTKTNEQGKYLFEDLPNGLYQVCFDLTTLPAEYAGYLPTRPNAGSDDAKDSDPEFGGCTNPVELTVGKRENLTVDLGIRPPNKLGDYVWVDANRNGVQDADEKPVAGVSAVLKNAEGKELGTTKTDEAGKYLFDKLPDGAYTVCFDGKSLPAPYGDYQVTKPNAGTADKDSDVDPATWCTKPTTLGVDSPEDLTLDAGIAPPVNRLGDYVWVDKNGNGLQDDGEPGVEGVPVKVVDKDGKTVTETTSGKDGKYLVEGLPDGTYTVCFGLKNLPSALSGYTPTKAGAGDAAKDSDADPATGCSKPVELGAGKRENLTVDAGLLAPAPQPGGEDPWTGTSGDGKLADTGADVAWLIALGALALGGGAALMLLAGRRRRSNDA</sequence>
<evidence type="ECO:0000256" key="2">
    <source>
        <dbReference type="ARBA" id="ARBA00022512"/>
    </source>
</evidence>
<feature type="region of interest" description="Disordered" evidence="6">
    <location>
        <begin position="1846"/>
        <end position="1869"/>
    </location>
</feature>
<evidence type="ECO:0000256" key="7">
    <source>
        <dbReference type="SAM" id="Phobius"/>
    </source>
</evidence>
<keyword evidence="7" id="KW-0472">Membrane</keyword>
<dbReference type="Proteomes" id="UP001519363">
    <property type="component" value="Unassembled WGS sequence"/>
</dbReference>
<feature type="transmembrane region" description="Helical" evidence="7">
    <location>
        <begin position="1913"/>
        <end position="1934"/>
    </location>
</feature>
<dbReference type="InterPro" id="IPR033764">
    <property type="entry name" value="Sdr_B"/>
</dbReference>
<dbReference type="PANTHER" id="PTHR23303">
    <property type="entry name" value="CARBOXYPEPTIDASE REGULATORY REGION-CONTAINING"/>
    <property type="match status" value="1"/>
</dbReference>
<dbReference type="InterPro" id="IPR051417">
    <property type="entry name" value="SDr/BOS_complex"/>
</dbReference>
<dbReference type="PROSITE" id="PS50847">
    <property type="entry name" value="GRAM_POS_ANCHORING"/>
    <property type="match status" value="1"/>
</dbReference>
<feature type="region of interest" description="Disordered" evidence="6">
    <location>
        <begin position="872"/>
        <end position="896"/>
    </location>
</feature>
<feature type="domain" description="Gram-positive cocci surface proteins LPxTG" evidence="8">
    <location>
        <begin position="1906"/>
        <end position="1943"/>
    </location>
</feature>
<accession>A0ABS5AG67</accession>
<dbReference type="EMBL" id="JAGIOO010000001">
    <property type="protein sequence ID" value="MBP2475567.1"/>
    <property type="molecule type" value="Genomic_DNA"/>
</dbReference>
<evidence type="ECO:0000256" key="6">
    <source>
        <dbReference type="SAM" id="MobiDB-lite"/>
    </source>
</evidence>
<evidence type="ECO:0000256" key="3">
    <source>
        <dbReference type="ARBA" id="ARBA00022525"/>
    </source>
</evidence>
<evidence type="ECO:0000313" key="10">
    <source>
        <dbReference type="Proteomes" id="UP001519363"/>
    </source>
</evidence>
<protein>
    <submittedName>
        <fullName evidence="9">Phosphatidate phosphatase APP1</fullName>
    </submittedName>
</protein>
<evidence type="ECO:0000256" key="4">
    <source>
        <dbReference type="ARBA" id="ARBA00022729"/>
    </source>
</evidence>
<keyword evidence="7" id="KW-1133">Transmembrane helix</keyword>
<keyword evidence="2" id="KW-0134">Cell wall</keyword>
<organism evidence="9 10">
    <name type="scientific">Crossiella equi</name>
    <dbReference type="NCBI Taxonomy" id="130796"/>
    <lineage>
        <taxon>Bacteria</taxon>
        <taxon>Bacillati</taxon>
        <taxon>Actinomycetota</taxon>
        <taxon>Actinomycetes</taxon>
        <taxon>Pseudonocardiales</taxon>
        <taxon>Pseudonocardiaceae</taxon>
        <taxon>Crossiella</taxon>
    </lineage>
</organism>
<dbReference type="Pfam" id="PF17210">
    <property type="entry name" value="SdrD_B"/>
    <property type="match status" value="11"/>
</dbReference>
<dbReference type="InterPro" id="IPR019931">
    <property type="entry name" value="LPXTG_anchor"/>
</dbReference>
<dbReference type="PANTHER" id="PTHR23303:SF15">
    <property type="entry name" value="COLOSSIN-A"/>
    <property type="match status" value="1"/>
</dbReference>
<reference evidence="9 10" key="1">
    <citation type="submission" date="2021-03" db="EMBL/GenBank/DDBJ databases">
        <title>Sequencing the genomes of 1000 actinobacteria strains.</title>
        <authorList>
            <person name="Klenk H.-P."/>
        </authorList>
    </citation>
    <scope>NUCLEOTIDE SEQUENCE [LARGE SCALE GENOMIC DNA]</scope>
    <source>
        <strain evidence="9 10">DSM 44580</strain>
    </source>
</reference>
<dbReference type="InterPro" id="IPR013783">
    <property type="entry name" value="Ig-like_fold"/>
</dbReference>
<evidence type="ECO:0000313" key="9">
    <source>
        <dbReference type="EMBL" id="MBP2475567.1"/>
    </source>
</evidence>
<evidence type="ECO:0000256" key="1">
    <source>
        <dbReference type="ARBA" id="ARBA00004613"/>
    </source>
</evidence>
<keyword evidence="10" id="KW-1185">Reference proteome</keyword>
<dbReference type="RefSeq" id="WP_209707220.1">
    <property type="nucleotide sequence ID" value="NZ_JAGIOO010000001.1"/>
</dbReference>